<evidence type="ECO:0000259" key="8">
    <source>
        <dbReference type="Pfam" id="PF01551"/>
    </source>
</evidence>
<dbReference type="SUPFAM" id="SSF51261">
    <property type="entry name" value="Duplicated hybrid motif"/>
    <property type="match status" value="1"/>
</dbReference>
<gene>
    <name evidence="11" type="ORF">C4F51_14755</name>
</gene>
<evidence type="ECO:0000313" key="11">
    <source>
        <dbReference type="EMBL" id="MBE8718443.1"/>
    </source>
</evidence>
<dbReference type="GO" id="GO:0042834">
    <property type="term" value="F:peptidoglycan binding"/>
    <property type="evidence" value="ECO:0007669"/>
    <property type="project" value="InterPro"/>
</dbReference>
<dbReference type="InterPro" id="IPR011055">
    <property type="entry name" value="Dup_hybrid_motif"/>
</dbReference>
<comment type="cofactor">
    <cofactor evidence="1">
        <name>Zn(2+)</name>
        <dbReference type="ChEBI" id="CHEBI:29105"/>
    </cofactor>
</comment>
<feature type="domain" description="M23ase beta-sheet core" evidence="8">
    <location>
        <begin position="335"/>
        <end position="431"/>
    </location>
</feature>
<dbReference type="GO" id="GO:0006508">
    <property type="term" value="P:proteolysis"/>
    <property type="evidence" value="ECO:0007669"/>
    <property type="project" value="UniProtKB-KW"/>
</dbReference>
<organism evidence="11 12">
    <name type="scientific">Cellvibrio polysaccharolyticus</name>
    <dbReference type="NCBI Taxonomy" id="2082724"/>
    <lineage>
        <taxon>Bacteria</taxon>
        <taxon>Pseudomonadati</taxon>
        <taxon>Pseudomonadota</taxon>
        <taxon>Gammaproteobacteria</taxon>
        <taxon>Cellvibrionales</taxon>
        <taxon>Cellvibrionaceae</taxon>
        <taxon>Cellvibrio</taxon>
    </lineage>
</organism>
<name>A0A928V5V7_9GAMM</name>
<dbReference type="AlphaFoldDB" id="A0A928V5V7"/>
<evidence type="ECO:0000256" key="5">
    <source>
        <dbReference type="ARBA" id="ARBA00022801"/>
    </source>
</evidence>
<feature type="domain" description="Opacity-associated protein A LysM-like" evidence="9">
    <location>
        <begin position="111"/>
        <end position="188"/>
    </location>
</feature>
<accession>A0A928V5V7</accession>
<feature type="domain" description="Csd3-like second N-terminal" evidence="10">
    <location>
        <begin position="207"/>
        <end position="322"/>
    </location>
</feature>
<dbReference type="CDD" id="cd12797">
    <property type="entry name" value="M23_peptidase"/>
    <property type="match status" value="1"/>
</dbReference>
<evidence type="ECO:0000313" key="12">
    <source>
        <dbReference type="Proteomes" id="UP000652567"/>
    </source>
</evidence>
<dbReference type="RefSeq" id="WP_193911018.1">
    <property type="nucleotide sequence ID" value="NZ_PRDL01000001.1"/>
</dbReference>
<dbReference type="PANTHER" id="PTHR21666:SF288">
    <property type="entry name" value="CELL DIVISION PROTEIN YTFB"/>
    <property type="match status" value="1"/>
</dbReference>
<evidence type="ECO:0000256" key="3">
    <source>
        <dbReference type="ARBA" id="ARBA00022670"/>
    </source>
</evidence>
<evidence type="ECO:0000259" key="10">
    <source>
        <dbReference type="Pfam" id="PF19425"/>
    </source>
</evidence>
<keyword evidence="6" id="KW-0862">Zinc</keyword>
<dbReference type="Pfam" id="PF04225">
    <property type="entry name" value="LysM_OapA"/>
    <property type="match status" value="1"/>
</dbReference>
<keyword evidence="7" id="KW-0482">Metalloprotease</keyword>
<comment type="subcellular location">
    <subcellularLocation>
        <location evidence="2">Cell envelope</location>
    </subcellularLocation>
</comment>
<evidence type="ECO:0000256" key="6">
    <source>
        <dbReference type="ARBA" id="ARBA00022833"/>
    </source>
</evidence>
<evidence type="ECO:0000259" key="9">
    <source>
        <dbReference type="Pfam" id="PF04225"/>
    </source>
</evidence>
<dbReference type="GO" id="GO:0046872">
    <property type="term" value="F:metal ion binding"/>
    <property type="evidence" value="ECO:0007669"/>
    <property type="project" value="UniProtKB-KW"/>
</dbReference>
<proteinExistence type="predicted"/>
<dbReference type="GO" id="GO:0030313">
    <property type="term" value="C:cell envelope"/>
    <property type="evidence" value="ECO:0007669"/>
    <property type="project" value="UniProtKB-SubCell"/>
</dbReference>
<dbReference type="InterPro" id="IPR007340">
    <property type="entry name" value="LysM_Opacity-associatedA"/>
</dbReference>
<dbReference type="InterPro" id="IPR050570">
    <property type="entry name" value="Cell_wall_metabolism_enzyme"/>
</dbReference>
<sequence>MQPLQNLCKKFPGAVVKQFPKGHLMAAGALTVILASGLIFYPSDTPAVEAVSTVSTEPAFISLPAQDAPALLPVNSILDATLASTPFAITDISALPEQEQQAVVDENIRPKEFTIKSGDSLSIIFQRAGLGDGAIYELFNSSPDSKELRRIMPGQTIAFAISDDGKLEKLTYVKNELTSLEFSRTEKGFSSKKVEREPEIRTAFRHATINSSLFMAGKNAGMSNSMVMDLANIFAWDIDFAQDIRRGDQFKVMFEEKFIDGKKIGNGAILAVEFINQGKKHNAVRYTDREGYTNYYTPTGESMRKAFLRMPVDFARISSHFNLNRKHPVLHTIRAHKGTDYAAPRGTPIKAAGDGKIVHAAAKGGYGNTVIIQHGQGYQTLYAHMHNFARNIKSGSRVRQGDIIGYVGTTGLSTGPHLHYEFHVNGVPKNPLTIDLPKTVAIEKSEKQEFLSKTRMVVAQLDQYRTPTQLALADDTEPNIN</sequence>
<keyword evidence="12" id="KW-1185">Reference proteome</keyword>
<evidence type="ECO:0000256" key="7">
    <source>
        <dbReference type="ARBA" id="ARBA00023049"/>
    </source>
</evidence>
<evidence type="ECO:0000256" key="4">
    <source>
        <dbReference type="ARBA" id="ARBA00022723"/>
    </source>
</evidence>
<evidence type="ECO:0000256" key="2">
    <source>
        <dbReference type="ARBA" id="ARBA00004196"/>
    </source>
</evidence>
<evidence type="ECO:0000256" key="1">
    <source>
        <dbReference type="ARBA" id="ARBA00001947"/>
    </source>
</evidence>
<reference evidence="11" key="1">
    <citation type="submission" date="2018-07" db="EMBL/GenBank/DDBJ databases">
        <title>Genome assembly of strain Ka43.</title>
        <authorList>
            <person name="Kukolya J."/>
            <person name="Nagy I."/>
            <person name="Horvath B."/>
            <person name="Toth A."/>
        </authorList>
    </citation>
    <scope>NUCLEOTIDE SEQUENCE</scope>
    <source>
        <strain evidence="11">KB43</strain>
    </source>
</reference>
<dbReference type="Gene3D" id="2.70.70.10">
    <property type="entry name" value="Glucose Permease (Domain IIA)"/>
    <property type="match status" value="1"/>
</dbReference>
<keyword evidence="3" id="KW-0645">Protease</keyword>
<dbReference type="InterPro" id="IPR045834">
    <property type="entry name" value="Csd3_N2"/>
</dbReference>
<keyword evidence="5" id="KW-0378">Hydrolase</keyword>
<dbReference type="Pfam" id="PF01551">
    <property type="entry name" value="Peptidase_M23"/>
    <property type="match status" value="1"/>
</dbReference>
<protein>
    <submittedName>
        <fullName evidence="11">Peptidase M23</fullName>
    </submittedName>
</protein>
<comment type="caution">
    <text evidence="11">The sequence shown here is derived from an EMBL/GenBank/DDBJ whole genome shotgun (WGS) entry which is preliminary data.</text>
</comment>
<dbReference type="PANTHER" id="PTHR21666">
    <property type="entry name" value="PEPTIDASE-RELATED"/>
    <property type="match status" value="1"/>
</dbReference>
<keyword evidence="4" id="KW-0479">Metal-binding</keyword>
<dbReference type="Gene3D" id="3.10.450.350">
    <property type="match status" value="2"/>
</dbReference>
<dbReference type="Pfam" id="PF19425">
    <property type="entry name" value="Csd3_N2"/>
    <property type="match status" value="1"/>
</dbReference>
<dbReference type="InterPro" id="IPR016047">
    <property type="entry name" value="M23ase_b-sheet_dom"/>
</dbReference>
<dbReference type="Proteomes" id="UP000652567">
    <property type="component" value="Unassembled WGS sequence"/>
</dbReference>
<dbReference type="EMBL" id="PRDL01000001">
    <property type="protein sequence ID" value="MBE8718443.1"/>
    <property type="molecule type" value="Genomic_DNA"/>
</dbReference>
<dbReference type="GO" id="GO:0004222">
    <property type="term" value="F:metalloendopeptidase activity"/>
    <property type="evidence" value="ECO:0007669"/>
    <property type="project" value="TreeGrafter"/>
</dbReference>
<dbReference type="FunFam" id="2.70.70.10:FF:000002">
    <property type="entry name" value="Murein DD-endopeptidase MepM"/>
    <property type="match status" value="1"/>
</dbReference>